<gene>
    <name evidence="1" type="ORF">PHJA_001684600</name>
</gene>
<evidence type="ECO:0000313" key="2">
    <source>
        <dbReference type="Proteomes" id="UP000653305"/>
    </source>
</evidence>
<organism evidence="1 2">
    <name type="scientific">Phtheirospermum japonicum</name>
    <dbReference type="NCBI Taxonomy" id="374723"/>
    <lineage>
        <taxon>Eukaryota</taxon>
        <taxon>Viridiplantae</taxon>
        <taxon>Streptophyta</taxon>
        <taxon>Embryophyta</taxon>
        <taxon>Tracheophyta</taxon>
        <taxon>Spermatophyta</taxon>
        <taxon>Magnoliopsida</taxon>
        <taxon>eudicotyledons</taxon>
        <taxon>Gunneridae</taxon>
        <taxon>Pentapetalae</taxon>
        <taxon>asterids</taxon>
        <taxon>lamiids</taxon>
        <taxon>Lamiales</taxon>
        <taxon>Orobanchaceae</taxon>
        <taxon>Orobanchaceae incertae sedis</taxon>
        <taxon>Phtheirospermum</taxon>
    </lineage>
</organism>
<dbReference type="EMBL" id="BMAC01000386">
    <property type="protein sequence ID" value="GFP95403.1"/>
    <property type="molecule type" value="Genomic_DNA"/>
</dbReference>
<proteinExistence type="predicted"/>
<dbReference type="Proteomes" id="UP000653305">
    <property type="component" value="Unassembled WGS sequence"/>
</dbReference>
<name>A0A830CHN3_9LAMI</name>
<dbReference type="AlphaFoldDB" id="A0A830CHN3"/>
<keyword evidence="2" id="KW-1185">Reference proteome</keyword>
<dbReference type="OrthoDB" id="1734141at2759"/>
<accession>A0A830CHN3</accession>
<comment type="caution">
    <text evidence="1">The sequence shown here is derived from an EMBL/GenBank/DDBJ whole genome shotgun (WGS) entry which is preliminary data.</text>
</comment>
<protein>
    <submittedName>
        <fullName evidence="1">Uncharacterized protein</fullName>
    </submittedName>
</protein>
<sequence length="64" mass="7442">MNGEALPKAIRDLFHDQTFASDSNMKMDRFVRNFDTKPNLIIYHSHHHHVHSRNLAKPFAPSDS</sequence>
<evidence type="ECO:0000313" key="1">
    <source>
        <dbReference type="EMBL" id="GFP95403.1"/>
    </source>
</evidence>
<reference evidence="1" key="1">
    <citation type="submission" date="2020-07" db="EMBL/GenBank/DDBJ databases">
        <title>Ethylene signaling mediates host invasion by parasitic plants.</title>
        <authorList>
            <person name="Yoshida S."/>
        </authorList>
    </citation>
    <scope>NUCLEOTIDE SEQUENCE</scope>
    <source>
        <strain evidence="1">Okayama</strain>
    </source>
</reference>